<comment type="caution">
    <text evidence="1">The sequence shown here is derived from an EMBL/GenBank/DDBJ whole genome shotgun (WGS) entry which is preliminary data.</text>
</comment>
<dbReference type="Gene3D" id="2.160.10.10">
    <property type="entry name" value="Hexapeptide repeat proteins"/>
    <property type="match status" value="1"/>
</dbReference>
<name>A0A096AGQ8_9BACT</name>
<dbReference type="AlphaFoldDB" id="A0A096AGQ8"/>
<sequence length="189" mass="21281">MIRTKKELKECLIDELTLYGENSFFSWFKRWLFHGNLTISRYIRVLRYTEYYHNNSYHKTGKLFNIFNDIFYVYYHRLYEVLGAKLGLEIGLNSCKSGLLIYHKGFVVVNYQAKIGKNARFHGCNCVGKSHTGVPVIGDNVEFGVGASVIGGIQIANNVKIGAGAVVTKDILEEGVTVVGVPAHIINNK</sequence>
<protein>
    <recommendedName>
        <fullName evidence="3">Serine acetyltransferase</fullName>
    </recommendedName>
</protein>
<evidence type="ECO:0000313" key="2">
    <source>
        <dbReference type="Proteomes" id="UP000029578"/>
    </source>
</evidence>
<evidence type="ECO:0008006" key="3">
    <source>
        <dbReference type="Google" id="ProtNLM"/>
    </source>
</evidence>
<dbReference type="Pfam" id="PF00132">
    <property type="entry name" value="Hexapep"/>
    <property type="match status" value="1"/>
</dbReference>
<reference evidence="1 2" key="1">
    <citation type="submission" date="2014-07" db="EMBL/GenBank/DDBJ databases">
        <authorList>
            <person name="McCorrison J."/>
            <person name="Sanka R."/>
            <person name="Torralba M."/>
            <person name="Gillis M."/>
            <person name="Haft D.H."/>
            <person name="Methe B."/>
            <person name="Sutton G."/>
            <person name="Nelson K.E."/>
        </authorList>
    </citation>
    <scope>NUCLEOTIDE SEQUENCE [LARGE SCALE GENOMIC DNA]</scope>
    <source>
        <strain evidence="1 2">DNF00666</strain>
    </source>
</reference>
<dbReference type="InterPro" id="IPR001451">
    <property type="entry name" value="Hexapep"/>
</dbReference>
<dbReference type="RefSeq" id="WP_036865767.1">
    <property type="nucleotide sequence ID" value="NZ_JRNS01000437.1"/>
</dbReference>
<accession>A0A096AGQ8</accession>
<gene>
    <name evidence="1" type="ORF">HMPREF0661_09020</name>
</gene>
<dbReference type="InterPro" id="IPR011004">
    <property type="entry name" value="Trimer_LpxA-like_sf"/>
</dbReference>
<dbReference type="SUPFAM" id="SSF51161">
    <property type="entry name" value="Trimeric LpxA-like enzymes"/>
    <property type="match status" value="1"/>
</dbReference>
<dbReference type="Proteomes" id="UP000029578">
    <property type="component" value="Unassembled WGS sequence"/>
</dbReference>
<organism evidence="1 2">
    <name type="scientific">Prevotella melaninogenica DNF00666</name>
    <dbReference type="NCBI Taxonomy" id="1401073"/>
    <lineage>
        <taxon>Bacteria</taxon>
        <taxon>Pseudomonadati</taxon>
        <taxon>Bacteroidota</taxon>
        <taxon>Bacteroidia</taxon>
        <taxon>Bacteroidales</taxon>
        <taxon>Prevotellaceae</taxon>
        <taxon>Prevotella</taxon>
    </lineage>
</organism>
<dbReference type="EMBL" id="JRNS01000437">
    <property type="protein sequence ID" value="KGF46090.1"/>
    <property type="molecule type" value="Genomic_DNA"/>
</dbReference>
<dbReference type="PANTHER" id="PTHR42811">
    <property type="entry name" value="SERINE ACETYLTRANSFERASE"/>
    <property type="match status" value="1"/>
</dbReference>
<proteinExistence type="predicted"/>
<evidence type="ECO:0000313" key="1">
    <source>
        <dbReference type="EMBL" id="KGF46090.1"/>
    </source>
</evidence>